<dbReference type="Pfam" id="PF23146">
    <property type="entry name" value="Zf_IFT144_1st"/>
    <property type="match status" value="1"/>
</dbReference>
<comment type="subcellular location">
    <subcellularLocation>
        <location evidence="1">Cytoplasm</location>
        <location evidence="1">Cytoskeleton</location>
        <location evidence="1">Cilium basal body</location>
    </subcellularLocation>
</comment>
<feature type="domain" description="IFT80/172/WDR35 TPR" evidence="12">
    <location>
        <begin position="489"/>
        <end position="581"/>
    </location>
</feature>
<dbReference type="PANTHER" id="PTHR14920">
    <property type="entry name" value="OSMOTIC AVOIDANCE ABNORMAL PROTEIN 1/WD REPEAT MEMBRANE PROTEIN"/>
    <property type="match status" value="1"/>
</dbReference>
<dbReference type="InterPro" id="IPR057855">
    <property type="entry name" value="Beta-prop_WDR19_1st"/>
</dbReference>
<reference evidence="15 16" key="1">
    <citation type="submission" date="2024-07" db="EMBL/GenBank/DDBJ databases">
        <title>Chromosome-level genome assembly of the water stick insect Ranatra chinensis (Heteroptera: Nepidae).</title>
        <authorList>
            <person name="Liu X."/>
        </authorList>
    </citation>
    <scope>NUCLEOTIDE SEQUENCE [LARGE SCALE GENOMIC DNA]</scope>
    <source>
        <strain evidence="15">Cailab_2021Rc</strain>
        <tissue evidence="15">Muscle</tissue>
    </source>
</reference>
<evidence type="ECO:0000256" key="2">
    <source>
        <dbReference type="ARBA" id="ARBA00022490"/>
    </source>
</evidence>
<dbReference type="Pfam" id="PF23389">
    <property type="entry name" value="Beta-prop_WDR19_1st"/>
    <property type="match status" value="1"/>
</dbReference>
<sequence>MGRKILFLYNLQDPENPVELVFQASYGGIVAYEWYGDGYILIGFNAGFIVSISTNKREMGQELFRAKNHHVRLTSLTISNVLGKMATCGDNTVKIHDLNVLANVTSVITLSDEAGVDRVGWSEDGGLMLTATNTGSAIIYVSKLARLFAVHSNVIAILTSLTQLTLFLIKGKSMSAVNVRTEVEPTIVALGPYHLIVAMNNRSWIYDLTGDSSVSSGLQALGVNPVLIGDREYVSNVKSICLNAEYTAALSMGKIHLHLTEGVNGPSSARERDDKEMKVFPSQGEQMFITCHALTTDFLVYASDMGDVQVFGLEDWKKLTECRHVSAIRALFPDSTATRVIIIDDKNEGYLYSPVNSSILALPNFPSSAVGVLWDQWQTTRHVFYAFNTQTIVTYVYIRDSLDGTTVSFVGETKLPLDQIPLLVQGGVVTLETPGGKLANLTLSTHNMPSSLMTTQPDNLKESLQKNLALCRYSDAWNICLILNDREEWTKLGNSALYNLDLETGLRTYRHIGDVGMVNSLEGLLQIENKKLLAGHIAELLGDFNKAEALYLESSEPINALTMRQHLLQWDQALQLARNLAPHQVPYTSLEYAHQLELTGLYSEALVHYERALVDRIDTSPAIEEHNDKCRSGIARTSLRVGDYRRGLAIANDPTSSKALKNQCAEILESVKKLNDAAFLYEKAESYNSAAAAYIGMKNWKKVGELLPKVTQPKIYQQYAKAKESDGDYQTAVNSYSSAGDVENVVRLLIDKLNQPQRAVAVVQESRNIEAAKMVAKFFEKVGEHSSALKFLVMSRCENEALRLCKEHGLIELYANLITEEMGGSEDGERQLASLAVHFEQHGNLLLAAKCYYHAAQFNKALRNLVNLARGNPQDNEAISLAIEVVGAANDDSLANVLIELLLGELDGEPRDPKYVFKLYKARKQYKEAAKTAIIIASEELVNGNYSNGHAILLGMCMDLNDVGLPIAGELMSLLGLLHSYRLVRLHVRRNDHYKAARMLLRVADNISKFPAHVVPILTSTVIECHKADLKASAFHYAAMLMRPEYKSKVDPKYVKKLEGVVRRPPRGADNKLAVDRAEATSPCPCCDYDLRESQLVCIQCSNTIPFCIATGRHIVRDDFTVCPNCQFPAIRSELIK</sequence>
<evidence type="ECO:0000256" key="4">
    <source>
        <dbReference type="ARBA" id="ARBA00022737"/>
    </source>
</evidence>
<dbReference type="GO" id="GO:0030990">
    <property type="term" value="C:intraciliary transport particle"/>
    <property type="evidence" value="ECO:0007669"/>
    <property type="project" value="UniProtKB-ARBA"/>
</dbReference>
<evidence type="ECO:0000259" key="10">
    <source>
        <dbReference type="Pfam" id="PF15911"/>
    </source>
</evidence>
<dbReference type="InterPro" id="IPR056168">
    <property type="entry name" value="TPR_IF140/IFT172/WDR19"/>
</dbReference>
<evidence type="ECO:0000313" key="16">
    <source>
        <dbReference type="Proteomes" id="UP001558652"/>
    </source>
</evidence>
<evidence type="ECO:0000313" key="15">
    <source>
        <dbReference type="EMBL" id="KAL1115932.1"/>
    </source>
</evidence>
<feature type="domain" description="WDR19 first beta-propeller" evidence="13">
    <location>
        <begin position="1"/>
        <end position="135"/>
    </location>
</feature>
<dbReference type="SUPFAM" id="SSF50978">
    <property type="entry name" value="WD40 repeat-like"/>
    <property type="match status" value="1"/>
</dbReference>
<organism evidence="15 16">
    <name type="scientific">Ranatra chinensis</name>
    <dbReference type="NCBI Taxonomy" id="642074"/>
    <lineage>
        <taxon>Eukaryota</taxon>
        <taxon>Metazoa</taxon>
        <taxon>Ecdysozoa</taxon>
        <taxon>Arthropoda</taxon>
        <taxon>Hexapoda</taxon>
        <taxon>Insecta</taxon>
        <taxon>Pterygota</taxon>
        <taxon>Neoptera</taxon>
        <taxon>Paraneoptera</taxon>
        <taxon>Hemiptera</taxon>
        <taxon>Heteroptera</taxon>
        <taxon>Panheteroptera</taxon>
        <taxon>Nepomorpha</taxon>
        <taxon>Nepidae</taxon>
        <taxon>Ranatrinae</taxon>
        <taxon>Ranatra</taxon>
    </lineage>
</organism>
<keyword evidence="6" id="KW-0802">TPR repeat</keyword>
<dbReference type="Gene3D" id="2.130.10.10">
    <property type="entry name" value="YVTN repeat-like/Quinoprotein amine dehydrogenase"/>
    <property type="match status" value="1"/>
</dbReference>
<feature type="domain" description="IF140/IFT172/WDR19 TPR" evidence="14">
    <location>
        <begin position="655"/>
        <end position="862"/>
    </location>
</feature>
<keyword evidence="2" id="KW-0963">Cytoplasm</keyword>
<keyword evidence="7" id="KW-0969">Cilium</keyword>
<comment type="caution">
    <text evidence="15">The sequence shown here is derived from an EMBL/GenBank/DDBJ whole genome shotgun (WGS) entry which is preliminary data.</text>
</comment>
<dbReference type="FunFam" id="1.25.40.470:FF:000009">
    <property type="entry name" value="WD repeat-containing protein 19 isoform X1"/>
    <property type="match status" value="1"/>
</dbReference>
<evidence type="ECO:0000256" key="5">
    <source>
        <dbReference type="ARBA" id="ARBA00022794"/>
    </source>
</evidence>
<dbReference type="InterPro" id="IPR039468">
    <property type="entry name" value="WDR19_WD40_rpt"/>
</dbReference>
<accession>A0ABD0XYF1</accession>
<evidence type="ECO:0000259" key="14">
    <source>
        <dbReference type="Pfam" id="PF24762"/>
    </source>
</evidence>
<dbReference type="InterPro" id="IPR040379">
    <property type="entry name" value="WDR19/dyf-2"/>
</dbReference>
<evidence type="ECO:0000259" key="13">
    <source>
        <dbReference type="Pfam" id="PF23389"/>
    </source>
</evidence>
<evidence type="ECO:0000256" key="8">
    <source>
        <dbReference type="ARBA" id="ARBA00023212"/>
    </source>
</evidence>
<dbReference type="InterPro" id="IPR036322">
    <property type="entry name" value="WD40_repeat_dom_sf"/>
</dbReference>
<evidence type="ECO:0008006" key="17">
    <source>
        <dbReference type="Google" id="ProtNLM"/>
    </source>
</evidence>
<gene>
    <name evidence="15" type="ORF">AAG570_005427</name>
</gene>
<keyword evidence="5" id="KW-0970">Cilium biogenesis/degradation</keyword>
<dbReference type="InterPro" id="IPR011990">
    <property type="entry name" value="TPR-like_helical_dom_sf"/>
</dbReference>
<dbReference type="GO" id="GO:0005929">
    <property type="term" value="C:cilium"/>
    <property type="evidence" value="ECO:0007669"/>
    <property type="project" value="UniProtKB-ARBA"/>
</dbReference>
<proteinExistence type="predicted"/>
<keyword evidence="3" id="KW-0853">WD repeat</keyword>
<dbReference type="GO" id="GO:0044782">
    <property type="term" value="P:cilium organization"/>
    <property type="evidence" value="ECO:0007669"/>
    <property type="project" value="UniProtKB-ARBA"/>
</dbReference>
<evidence type="ECO:0000256" key="6">
    <source>
        <dbReference type="ARBA" id="ARBA00022803"/>
    </source>
</evidence>
<feature type="domain" description="WDR19 WD40 repeat" evidence="10">
    <location>
        <begin position="155"/>
        <end position="446"/>
    </location>
</feature>
<name>A0ABD0XYF1_9HEMI</name>
<protein>
    <recommendedName>
        <fullName evidence="17">WD repeat-containing protein 19</fullName>
    </recommendedName>
</protein>
<evidence type="ECO:0000259" key="11">
    <source>
        <dbReference type="Pfam" id="PF23145"/>
    </source>
</evidence>
<keyword evidence="9" id="KW-0966">Cell projection</keyword>
<evidence type="ECO:0000256" key="1">
    <source>
        <dbReference type="ARBA" id="ARBA00004120"/>
    </source>
</evidence>
<evidence type="ECO:0000256" key="7">
    <source>
        <dbReference type="ARBA" id="ARBA00023069"/>
    </source>
</evidence>
<evidence type="ECO:0000256" key="3">
    <source>
        <dbReference type="ARBA" id="ARBA00022574"/>
    </source>
</evidence>
<keyword evidence="4" id="KW-0677">Repeat</keyword>
<dbReference type="Pfam" id="PF15911">
    <property type="entry name" value="Beta-prop_WDR19_2nd"/>
    <property type="match status" value="1"/>
</dbReference>
<dbReference type="Pfam" id="PF23145">
    <property type="entry name" value="Zf_2nd_IFT121"/>
    <property type="match status" value="1"/>
</dbReference>
<evidence type="ECO:0000256" key="9">
    <source>
        <dbReference type="ARBA" id="ARBA00023273"/>
    </source>
</evidence>
<feature type="domain" description="IFT121-like zinc finger" evidence="11">
    <location>
        <begin position="1106"/>
        <end position="1135"/>
    </location>
</feature>
<dbReference type="PANTHER" id="PTHR14920:SF0">
    <property type="entry name" value="WD REPEAT DOMAIN 19"/>
    <property type="match status" value="1"/>
</dbReference>
<dbReference type="Pfam" id="PF24762">
    <property type="entry name" value="TPR_IF140-IFT172"/>
    <property type="match status" value="1"/>
</dbReference>
<dbReference type="Gene3D" id="1.25.40.470">
    <property type="match status" value="2"/>
</dbReference>
<dbReference type="AlphaFoldDB" id="A0ABD0XYF1"/>
<keyword evidence="16" id="KW-1185">Reference proteome</keyword>
<dbReference type="SUPFAM" id="SSF48452">
    <property type="entry name" value="TPR-like"/>
    <property type="match status" value="2"/>
</dbReference>
<dbReference type="EMBL" id="JBFDAA010000018">
    <property type="protein sequence ID" value="KAL1115932.1"/>
    <property type="molecule type" value="Genomic_DNA"/>
</dbReference>
<dbReference type="GO" id="GO:0008104">
    <property type="term" value="P:intracellular protein localization"/>
    <property type="evidence" value="ECO:0007669"/>
    <property type="project" value="UniProtKB-ARBA"/>
</dbReference>
<dbReference type="InterPro" id="IPR056170">
    <property type="entry name" value="Znf_IFT121-like"/>
</dbReference>
<dbReference type="InterPro" id="IPR015943">
    <property type="entry name" value="WD40/YVTN_repeat-like_dom_sf"/>
</dbReference>
<evidence type="ECO:0000259" key="12">
    <source>
        <dbReference type="Pfam" id="PF23387"/>
    </source>
</evidence>
<dbReference type="Pfam" id="PF23387">
    <property type="entry name" value="TPR_IFT80_172"/>
    <property type="match status" value="1"/>
</dbReference>
<dbReference type="InterPro" id="IPR056157">
    <property type="entry name" value="TPR_IFT80_172_dom"/>
</dbReference>
<dbReference type="Proteomes" id="UP001558652">
    <property type="component" value="Unassembled WGS sequence"/>
</dbReference>
<keyword evidence="8" id="KW-0206">Cytoskeleton</keyword>